<keyword evidence="2" id="KW-1185">Reference proteome</keyword>
<evidence type="ECO:0000313" key="3">
    <source>
        <dbReference type="WBParaSite" id="scaffold18763_cov224.g19025"/>
    </source>
</evidence>
<evidence type="ECO:0000313" key="2">
    <source>
        <dbReference type="Proteomes" id="UP000887561"/>
    </source>
</evidence>
<feature type="compositionally biased region" description="Acidic residues" evidence="1">
    <location>
        <begin position="15"/>
        <end position="45"/>
    </location>
</feature>
<name>A0A915LT59_MELJA</name>
<feature type="region of interest" description="Disordered" evidence="1">
    <location>
        <begin position="15"/>
        <end position="81"/>
    </location>
</feature>
<proteinExistence type="predicted"/>
<organism evidence="2 3">
    <name type="scientific">Meloidogyne javanica</name>
    <name type="common">Root-knot nematode worm</name>
    <dbReference type="NCBI Taxonomy" id="6303"/>
    <lineage>
        <taxon>Eukaryota</taxon>
        <taxon>Metazoa</taxon>
        <taxon>Ecdysozoa</taxon>
        <taxon>Nematoda</taxon>
        <taxon>Chromadorea</taxon>
        <taxon>Rhabditida</taxon>
        <taxon>Tylenchina</taxon>
        <taxon>Tylenchomorpha</taxon>
        <taxon>Tylenchoidea</taxon>
        <taxon>Meloidogynidae</taxon>
        <taxon>Meloidogyninae</taxon>
        <taxon>Meloidogyne</taxon>
        <taxon>Meloidogyne incognita group</taxon>
    </lineage>
</organism>
<feature type="compositionally biased region" description="Acidic residues" evidence="1">
    <location>
        <begin position="71"/>
        <end position="81"/>
    </location>
</feature>
<reference evidence="3" key="1">
    <citation type="submission" date="2022-11" db="UniProtKB">
        <authorList>
            <consortium name="WormBaseParasite"/>
        </authorList>
    </citation>
    <scope>IDENTIFICATION</scope>
</reference>
<sequence length="92" mass="10523">MFVLSLVLKENFEKEIEEEENLEDESEYEEVTDNEEEEEVTDEESSISSAFAEFKIGGNGSILNENGMNGEDTDDDEYETSVEEIIQLRVES</sequence>
<dbReference type="Proteomes" id="UP000887561">
    <property type="component" value="Unplaced"/>
</dbReference>
<dbReference type="WBParaSite" id="scaffold18763_cov224.g19025">
    <property type="protein sequence ID" value="scaffold18763_cov224.g19025"/>
    <property type="gene ID" value="scaffold18763_cov224.g19025"/>
</dbReference>
<accession>A0A915LT59</accession>
<evidence type="ECO:0000256" key="1">
    <source>
        <dbReference type="SAM" id="MobiDB-lite"/>
    </source>
</evidence>
<protein>
    <submittedName>
        <fullName evidence="3">Uncharacterized protein</fullName>
    </submittedName>
</protein>
<dbReference type="AlphaFoldDB" id="A0A915LT59"/>